<feature type="non-terminal residue" evidence="1">
    <location>
        <position position="77"/>
    </location>
</feature>
<reference evidence="1" key="1">
    <citation type="journal article" date="2015" name="Nature">
        <title>Complex archaea that bridge the gap between prokaryotes and eukaryotes.</title>
        <authorList>
            <person name="Spang A."/>
            <person name="Saw J.H."/>
            <person name="Jorgensen S.L."/>
            <person name="Zaremba-Niedzwiedzka K."/>
            <person name="Martijn J."/>
            <person name="Lind A.E."/>
            <person name="van Eijk R."/>
            <person name="Schleper C."/>
            <person name="Guy L."/>
            <person name="Ettema T.J."/>
        </authorList>
    </citation>
    <scope>NUCLEOTIDE SEQUENCE</scope>
</reference>
<evidence type="ECO:0000313" key="1">
    <source>
        <dbReference type="EMBL" id="KKL86592.1"/>
    </source>
</evidence>
<sequence length="77" mass="8872">MKIFKDKDLKYEVIGELDLGIVDAGKSKDYEYYIVNETSNDLVDLIISAISEELKVVQYPTQIKAHESIKIILKWIP</sequence>
<organism evidence="1">
    <name type="scientific">marine sediment metagenome</name>
    <dbReference type="NCBI Taxonomy" id="412755"/>
    <lineage>
        <taxon>unclassified sequences</taxon>
        <taxon>metagenomes</taxon>
        <taxon>ecological metagenomes</taxon>
    </lineage>
</organism>
<proteinExistence type="predicted"/>
<protein>
    <submittedName>
        <fullName evidence="1">Uncharacterized protein</fullName>
    </submittedName>
</protein>
<gene>
    <name evidence="1" type="ORF">LCGC14_1943210</name>
</gene>
<name>A0A0F9IGU3_9ZZZZ</name>
<comment type="caution">
    <text evidence="1">The sequence shown here is derived from an EMBL/GenBank/DDBJ whole genome shotgun (WGS) entry which is preliminary data.</text>
</comment>
<accession>A0A0F9IGU3</accession>
<dbReference type="AlphaFoldDB" id="A0A0F9IGU3"/>
<dbReference type="EMBL" id="LAZR01021071">
    <property type="protein sequence ID" value="KKL86592.1"/>
    <property type="molecule type" value="Genomic_DNA"/>
</dbReference>